<accession>A0A7S2KFV2</accession>
<reference evidence="1" key="1">
    <citation type="submission" date="2021-01" db="EMBL/GenBank/DDBJ databases">
        <authorList>
            <person name="Corre E."/>
            <person name="Pelletier E."/>
            <person name="Niang G."/>
            <person name="Scheremetjew M."/>
            <person name="Finn R."/>
            <person name="Kale V."/>
            <person name="Holt S."/>
            <person name="Cochrane G."/>
            <person name="Meng A."/>
            <person name="Brown T."/>
            <person name="Cohen L."/>
        </authorList>
    </citation>
    <scope>NUCLEOTIDE SEQUENCE</scope>
    <source>
        <strain evidence="1">SM1012Den-03</strain>
    </source>
</reference>
<sequence length="124" mass="14362">MLYEAATVCILYEAATFLLCHLRRTDTTLLVASYYIQLGGIEMVLLCIDDYIASSILLYLTPNIKDCRYDHVIDSSTIPTATYYYLITRTSFLPVYYPSPSPTTTINRKMIYTMICYYHRSVTY</sequence>
<protein>
    <submittedName>
        <fullName evidence="1">Uncharacterized protein</fullName>
    </submittedName>
</protein>
<name>A0A7S2KFV2_9STRA</name>
<proteinExistence type="predicted"/>
<evidence type="ECO:0000313" key="1">
    <source>
        <dbReference type="EMBL" id="CAD9575702.1"/>
    </source>
</evidence>
<gene>
    <name evidence="1" type="ORF">SMAR0320_LOCUS2061</name>
</gene>
<dbReference type="EMBL" id="HBGZ01003009">
    <property type="protein sequence ID" value="CAD9575702.1"/>
    <property type="molecule type" value="Transcribed_RNA"/>
</dbReference>
<organism evidence="1">
    <name type="scientific">Skeletonema marinoi</name>
    <dbReference type="NCBI Taxonomy" id="267567"/>
    <lineage>
        <taxon>Eukaryota</taxon>
        <taxon>Sar</taxon>
        <taxon>Stramenopiles</taxon>
        <taxon>Ochrophyta</taxon>
        <taxon>Bacillariophyta</taxon>
        <taxon>Coscinodiscophyceae</taxon>
        <taxon>Thalassiosirophycidae</taxon>
        <taxon>Thalassiosirales</taxon>
        <taxon>Skeletonemataceae</taxon>
        <taxon>Skeletonema</taxon>
        <taxon>Skeletonema marinoi-dohrnii complex</taxon>
    </lineage>
</organism>
<dbReference type="AlphaFoldDB" id="A0A7S2KFV2"/>